<name>A0A256FH77_9HYPH</name>
<evidence type="ECO:0000313" key="1">
    <source>
        <dbReference type="EMBL" id="OYR14179.1"/>
    </source>
</evidence>
<protein>
    <submittedName>
        <fullName evidence="1">Uncharacterized protein</fullName>
    </submittedName>
</protein>
<keyword evidence="2" id="KW-1185">Reference proteome</keyword>
<sequence length="40" mass="4725">MPTDKTRIWEQTSSVEVLMKHKPERLRAHFIYKGKNPALS</sequence>
<proteinExistence type="predicted"/>
<comment type="caution">
    <text evidence="1">The sequence shown here is derived from an EMBL/GenBank/DDBJ whole genome shotgun (WGS) entry which is preliminary data.</text>
</comment>
<accession>A0A256FH77</accession>
<reference evidence="1 2" key="1">
    <citation type="submission" date="2017-07" db="EMBL/GenBank/DDBJ databases">
        <title>Phylogenetic study on the rhizospheric bacterium Ochrobactrum sp. A44.</title>
        <authorList>
            <person name="Krzyzanowska D.M."/>
            <person name="Ossowicki A."/>
            <person name="Rajewska M."/>
            <person name="Maciag T."/>
            <person name="Kaczynski Z."/>
            <person name="Czerwicka M."/>
            <person name="Jafra S."/>
        </authorList>
    </citation>
    <scope>NUCLEOTIDE SEQUENCE [LARGE SCALE GENOMIC DNA]</scope>
    <source>
        <strain evidence="1 2">PR17</strain>
    </source>
</reference>
<organism evidence="1 2">
    <name type="scientific">Brucella rhizosphaerae</name>
    <dbReference type="NCBI Taxonomy" id="571254"/>
    <lineage>
        <taxon>Bacteria</taxon>
        <taxon>Pseudomonadati</taxon>
        <taxon>Pseudomonadota</taxon>
        <taxon>Alphaproteobacteria</taxon>
        <taxon>Hyphomicrobiales</taxon>
        <taxon>Brucellaceae</taxon>
        <taxon>Brucella/Ochrobactrum group</taxon>
        <taxon>Brucella</taxon>
    </lineage>
</organism>
<dbReference type="AlphaFoldDB" id="A0A256FH77"/>
<gene>
    <name evidence="1" type="ORF">CEV32_0177</name>
</gene>
<dbReference type="Proteomes" id="UP000216345">
    <property type="component" value="Unassembled WGS sequence"/>
</dbReference>
<dbReference type="EMBL" id="NNRK01000026">
    <property type="protein sequence ID" value="OYR14179.1"/>
    <property type="molecule type" value="Genomic_DNA"/>
</dbReference>
<evidence type="ECO:0000313" key="2">
    <source>
        <dbReference type="Proteomes" id="UP000216345"/>
    </source>
</evidence>